<dbReference type="RefSeq" id="WP_281488434.1">
    <property type="nucleotide sequence ID" value="NZ_JASATX010000002.1"/>
</dbReference>
<dbReference type="Gene3D" id="3.40.50.720">
    <property type="entry name" value="NAD(P)-binding Rossmann-like Domain"/>
    <property type="match status" value="1"/>
</dbReference>
<sequence length="267" mass="27341">MQTASGSGLPRDDGLQGRVALITGGASGIGRATAVAFARAGVRTVIGHYPGDPHDATSAIAAVEKAGGECIAVPLDVRESSQVDEFAQAAIDRYGRLDIVVAAAGIARRSPLEEMVDSLWNDTIDVDLTGVMRTFRSGAARMTGPGAMVAISSIAGGIYGWSSHAHYAAAKAGVLGLCRALALELSDRGVRVNAVIPGLIETPQTLDGANSLGRDNLARAGAVIPVGHVGVADDVARVIRFLSSDDSGYITGQQIVVDGGLTARRAD</sequence>
<dbReference type="InterPro" id="IPR020904">
    <property type="entry name" value="Sc_DH/Rdtase_CS"/>
</dbReference>
<dbReference type="SUPFAM" id="SSF51735">
    <property type="entry name" value="NAD(P)-binding Rossmann-fold domains"/>
    <property type="match status" value="1"/>
</dbReference>
<dbReference type="PROSITE" id="PS00061">
    <property type="entry name" value="ADH_SHORT"/>
    <property type="match status" value="1"/>
</dbReference>
<proteinExistence type="inferred from homology"/>
<dbReference type="FunFam" id="3.40.50.720:FF:000084">
    <property type="entry name" value="Short-chain dehydrogenase reductase"/>
    <property type="match status" value="1"/>
</dbReference>
<accession>A0AAW6T8H9</accession>
<dbReference type="InterPro" id="IPR057326">
    <property type="entry name" value="KR_dom"/>
</dbReference>
<dbReference type="AlphaFoldDB" id="A0AAW6T8H9"/>
<dbReference type="GO" id="GO:0016616">
    <property type="term" value="F:oxidoreductase activity, acting on the CH-OH group of donors, NAD or NADP as acceptor"/>
    <property type="evidence" value="ECO:0007669"/>
    <property type="project" value="UniProtKB-ARBA"/>
</dbReference>
<comment type="caution">
    <text evidence="4">The sequence shown here is derived from an EMBL/GenBank/DDBJ whole genome shotgun (WGS) entry which is preliminary data.</text>
</comment>
<dbReference type="PANTHER" id="PTHR42760:SF132">
    <property type="entry name" value="SHORT-CHAIN DEHYDROGENASE_REDUCTASE FAMILY PROTEIN"/>
    <property type="match status" value="1"/>
</dbReference>
<gene>
    <name evidence="4" type="ORF">QF206_06705</name>
</gene>
<dbReference type="Proteomes" id="UP001321506">
    <property type="component" value="Unassembled WGS sequence"/>
</dbReference>
<dbReference type="PANTHER" id="PTHR42760">
    <property type="entry name" value="SHORT-CHAIN DEHYDROGENASES/REDUCTASES FAMILY MEMBER"/>
    <property type="match status" value="1"/>
</dbReference>
<evidence type="ECO:0000313" key="5">
    <source>
        <dbReference type="Proteomes" id="UP001321506"/>
    </source>
</evidence>
<dbReference type="PRINTS" id="PR00081">
    <property type="entry name" value="GDHRDH"/>
</dbReference>
<dbReference type="Pfam" id="PF13561">
    <property type="entry name" value="adh_short_C2"/>
    <property type="match status" value="1"/>
</dbReference>
<dbReference type="EMBL" id="JASATX010000002">
    <property type="protein sequence ID" value="MDI2098653.1"/>
    <property type="molecule type" value="Genomic_DNA"/>
</dbReference>
<evidence type="ECO:0000256" key="1">
    <source>
        <dbReference type="ARBA" id="ARBA00006484"/>
    </source>
</evidence>
<dbReference type="PRINTS" id="PR00080">
    <property type="entry name" value="SDRFAMILY"/>
</dbReference>
<name>A0AAW6T8H9_9MICO</name>
<dbReference type="SMART" id="SM00822">
    <property type="entry name" value="PKS_KR"/>
    <property type="match status" value="1"/>
</dbReference>
<evidence type="ECO:0000256" key="2">
    <source>
        <dbReference type="ARBA" id="ARBA00023002"/>
    </source>
</evidence>
<keyword evidence="2" id="KW-0560">Oxidoreductase</keyword>
<protein>
    <submittedName>
        <fullName evidence="4">SDR family NAD(P)-dependent oxidoreductase</fullName>
    </submittedName>
</protein>
<comment type="similarity">
    <text evidence="1">Belongs to the short-chain dehydrogenases/reductases (SDR) family.</text>
</comment>
<organism evidence="4 5">
    <name type="scientific">Ruicaihuangia caeni</name>
    <dbReference type="NCBI Taxonomy" id="3042517"/>
    <lineage>
        <taxon>Bacteria</taxon>
        <taxon>Bacillati</taxon>
        <taxon>Actinomycetota</taxon>
        <taxon>Actinomycetes</taxon>
        <taxon>Micrococcales</taxon>
        <taxon>Microbacteriaceae</taxon>
        <taxon>Ruicaihuangia</taxon>
    </lineage>
</organism>
<dbReference type="InterPro" id="IPR036291">
    <property type="entry name" value="NAD(P)-bd_dom_sf"/>
</dbReference>
<reference evidence="4 5" key="1">
    <citation type="submission" date="2023-04" db="EMBL/GenBank/DDBJ databases">
        <title>Klugiella caeni sp. nov. isolated from the sludge of biochemical tank.</title>
        <authorList>
            <person name="Geng K."/>
        </authorList>
    </citation>
    <scope>NUCLEOTIDE SEQUENCE [LARGE SCALE GENOMIC DNA]</scope>
    <source>
        <strain evidence="4 5">YN-L-19</strain>
    </source>
</reference>
<dbReference type="InterPro" id="IPR002347">
    <property type="entry name" value="SDR_fam"/>
</dbReference>
<keyword evidence="5" id="KW-1185">Reference proteome</keyword>
<evidence type="ECO:0000259" key="3">
    <source>
        <dbReference type="SMART" id="SM00822"/>
    </source>
</evidence>
<evidence type="ECO:0000313" key="4">
    <source>
        <dbReference type="EMBL" id="MDI2098653.1"/>
    </source>
</evidence>
<feature type="domain" description="Ketoreductase" evidence="3">
    <location>
        <begin position="18"/>
        <end position="202"/>
    </location>
</feature>